<protein>
    <submittedName>
        <fullName evidence="3">Tetratricopeptide repeat protein</fullName>
    </submittedName>
</protein>
<gene>
    <name evidence="3" type="ORF">EJ995_10095</name>
</gene>
<evidence type="ECO:0000256" key="1">
    <source>
        <dbReference type="PROSITE-ProRule" id="PRU00339"/>
    </source>
</evidence>
<dbReference type="PROSITE" id="PS50005">
    <property type="entry name" value="TPR"/>
    <property type="match status" value="1"/>
</dbReference>
<proteinExistence type="predicted"/>
<accession>A0A3S9MZ89</accession>
<dbReference type="InterPro" id="IPR019734">
    <property type="entry name" value="TPR_rpt"/>
</dbReference>
<dbReference type="Proteomes" id="UP000279600">
    <property type="component" value="Chromosome"/>
</dbReference>
<dbReference type="KEGG" id="noj:EJ995_10095"/>
<dbReference type="EMBL" id="CP034549">
    <property type="protein sequence ID" value="AZQ44576.1"/>
    <property type="molecule type" value="Genomic_DNA"/>
</dbReference>
<feature type="repeat" description="TPR" evidence="1">
    <location>
        <begin position="117"/>
        <end position="150"/>
    </location>
</feature>
<keyword evidence="4" id="KW-1185">Reference proteome</keyword>
<keyword evidence="1" id="KW-0802">TPR repeat</keyword>
<sequence length="204" mass="24047">MPGGGSMQSMITILSNNKKLLRSKRYFHKEKSFLNYKKEYLKAAGGKLKLEQASQEELLKIRKKILANRKRERNIYLFASLLIACICVFSGYWIYKNQDSINSNQQTIIAQEKQQEALRFIQYGDEFYSAGKWNNAIYNYKKARQMVPADFDVNYRLVRTYALQCDREFINCAEAKTLLDKMYTKFPSRTSQLNIVKEQLSYEY</sequence>
<dbReference type="AlphaFoldDB" id="A0A3S9MZ89"/>
<dbReference type="OrthoDB" id="1454797at2"/>
<organism evidence="3 4">
    <name type="scientific">Nonlabens ponticola</name>
    <dbReference type="NCBI Taxonomy" id="2496866"/>
    <lineage>
        <taxon>Bacteria</taxon>
        <taxon>Pseudomonadati</taxon>
        <taxon>Bacteroidota</taxon>
        <taxon>Flavobacteriia</taxon>
        <taxon>Flavobacteriales</taxon>
        <taxon>Flavobacteriaceae</taxon>
        <taxon>Nonlabens</taxon>
    </lineage>
</organism>
<feature type="transmembrane region" description="Helical" evidence="2">
    <location>
        <begin position="75"/>
        <end position="95"/>
    </location>
</feature>
<evidence type="ECO:0000313" key="3">
    <source>
        <dbReference type="EMBL" id="AZQ44576.1"/>
    </source>
</evidence>
<dbReference type="SUPFAM" id="SSF48452">
    <property type="entry name" value="TPR-like"/>
    <property type="match status" value="1"/>
</dbReference>
<reference evidence="3 4" key="1">
    <citation type="submission" date="2018-12" db="EMBL/GenBank/DDBJ databases">
        <title>Complete genome of Nonlabens sp. MJ115.</title>
        <authorList>
            <person name="Choi H.S."/>
            <person name="Jung J."/>
        </authorList>
    </citation>
    <scope>NUCLEOTIDE SEQUENCE [LARGE SCALE GENOMIC DNA]</scope>
    <source>
        <strain evidence="3 4">MJ115</strain>
    </source>
</reference>
<dbReference type="Gene3D" id="1.25.40.10">
    <property type="entry name" value="Tetratricopeptide repeat domain"/>
    <property type="match status" value="1"/>
</dbReference>
<name>A0A3S9MZ89_9FLAO</name>
<dbReference type="Pfam" id="PF13414">
    <property type="entry name" value="TPR_11"/>
    <property type="match status" value="1"/>
</dbReference>
<evidence type="ECO:0000313" key="4">
    <source>
        <dbReference type="Proteomes" id="UP000279600"/>
    </source>
</evidence>
<keyword evidence="2" id="KW-1133">Transmembrane helix</keyword>
<evidence type="ECO:0000256" key="2">
    <source>
        <dbReference type="SAM" id="Phobius"/>
    </source>
</evidence>
<keyword evidence="2" id="KW-0472">Membrane</keyword>
<dbReference type="InterPro" id="IPR011990">
    <property type="entry name" value="TPR-like_helical_dom_sf"/>
</dbReference>
<keyword evidence="2" id="KW-0812">Transmembrane</keyword>